<dbReference type="InterPro" id="IPR006575">
    <property type="entry name" value="RWD_dom"/>
</dbReference>
<dbReference type="InterPro" id="IPR010541">
    <property type="entry name" value="Prp3_C"/>
</dbReference>
<dbReference type="PANTHER" id="PTHR15955:SF8">
    <property type="entry name" value="RWD DOMAIN-CONTAINING PROTEIN 2B-RELATED"/>
    <property type="match status" value="1"/>
</dbReference>
<dbReference type="InterPro" id="IPR017359">
    <property type="entry name" value="Phi-like"/>
</dbReference>
<dbReference type="SMART" id="SM00591">
    <property type="entry name" value="RWD"/>
    <property type="match status" value="1"/>
</dbReference>
<organism evidence="2 3">
    <name type="scientific">Loxostege sticticalis</name>
    <name type="common">Beet webworm moth</name>
    <dbReference type="NCBI Taxonomy" id="481309"/>
    <lineage>
        <taxon>Eukaryota</taxon>
        <taxon>Metazoa</taxon>
        <taxon>Ecdysozoa</taxon>
        <taxon>Arthropoda</taxon>
        <taxon>Hexapoda</taxon>
        <taxon>Insecta</taxon>
        <taxon>Pterygota</taxon>
        <taxon>Neoptera</taxon>
        <taxon>Endopterygota</taxon>
        <taxon>Lepidoptera</taxon>
        <taxon>Glossata</taxon>
        <taxon>Ditrysia</taxon>
        <taxon>Pyraloidea</taxon>
        <taxon>Crambidae</taxon>
        <taxon>Pyraustinae</taxon>
        <taxon>Loxostege</taxon>
    </lineage>
</organism>
<dbReference type="Gene3D" id="3.10.110.10">
    <property type="entry name" value="Ubiquitin Conjugating Enzyme"/>
    <property type="match status" value="1"/>
</dbReference>
<dbReference type="AlphaFoldDB" id="A0ABD0T868"/>
<dbReference type="PANTHER" id="PTHR15955">
    <property type="entry name" value="RWD DOMAIN CONTAINING PROTEIN 2"/>
    <property type="match status" value="1"/>
</dbReference>
<protein>
    <recommendedName>
        <fullName evidence="1">RWD domain-containing protein</fullName>
    </recommendedName>
</protein>
<dbReference type="PROSITE" id="PS50908">
    <property type="entry name" value="RWD"/>
    <property type="match status" value="1"/>
</dbReference>
<dbReference type="Pfam" id="PF05773">
    <property type="entry name" value="RWD"/>
    <property type="match status" value="1"/>
</dbReference>
<dbReference type="Proteomes" id="UP001549921">
    <property type="component" value="Unassembled WGS sequence"/>
</dbReference>
<dbReference type="EMBL" id="JBEDNZ010000008">
    <property type="protein sequence ID" value="KAL0839558.1"/>
    <property type="molecule type" value="Genomic_DNA"/>
</dbReference>
<dbReference type="InterPro" id="IPR059181">
    <property type="entry name" value="RWDD2A-B_C"/>
</dbReference>
<dbReference type="CDD" id="cd23829">
    <property type="entry name" value="RWD_RWDD2"/>
    <property type="match status" value="1"/>
</dbReference>
<evidence type="ECO:0000313" key="2">
    <source>
        <dbReference type="EMBL" id="KAL0839558.1"/>
    </source>
</evidence>
<sequence>MSTRARNVRDDYVSCLTQQLSEFELLKSMYPNNNEVVLTDNKHLTEIQNFLENPTEYTPSHLDFTINLFLRDMKLEVCINLPSLYPEEEPDIYVRCNQLNRQQETQLNSDLSNYIKDNHLGEVCLYTAINWLQENVDAYLSSNATDQKIIKEETTDILGKKYVRLWIYSHHIYNKKKREEIVKKARELKLSGFCLSGKPGIVCIEGQDSDCYEWWKDIKSMNWKKITIRKTEVFETPQPKFENFEEIQLTMSDFSKYMDQHGFNKAFNEVFGLLNDE</sequence>
<name>A0ABD0T868_LOXSC</name>
<dbReference type="InterPro" id="IPR016135">
    <property type="entry name" value="UBQ-conjugating_enzyme/RWD"/>
</dbReference>
<dbReference type="SUPFAM" id="SSF54495">
    <property type="entry name" value="UBC-like"/>
    <property type="match status" value="1"/>
</dbReference>
<proteinExistence type="predicted"/>
<accession>A0ABD0T868</accession>
<dbReference type="Pfam" id="PF06544">
    <property type="entry name" value="Prp3_C"/>
    <property type="match status" value="1"/>
</dbReference>
<gene>
    <name evidence="2" type="ORF">ABMA28_016251</name>
</gene>
<evidence type="ECO:0000259" key="1">
    <source>
        <dbReference type="PROSITE" id="PS50908"/>
    </source>
</evidence>
<comment type="caution">
    <text evidence="2">The sequence shown here is derived from an EMBL/GenBank/DDBJ whole genome shotgun (WGS) entry which is preliminary data.</text>
</comment>
<evidence type="ECO:0000313" key="3">
    <source>
        <dbReference type="Proteomes" id="UP001549921"/>
    </source>
</evidence>
<dbReference type="PIRSF" id="PIRSF038021">
    <property type="entry name" value="UCP038021_RWDD2"/>
    <property type="match status" value="1"/>
</dbReference>
<feature type="domain" description="RWD" evidence="1">
    <location>
        <begin position="21"/>
        <end position="139"/>
    </location>
</feature>
<dbReference type="CDD" id="cd24163">
    <property type="entry name" value="RWDD2_C"/>
    <property type="match status" value="1"/>
</dbReference>
<reference evidence="2 3" key="1">
    <citation type="submission" date="2024-06" db="EMBL/GenBank/DDBJ databases">
        <title>A chromosome-level genome assembly of beet webworm, Loxostege sticticalis.</title>
        <authorList>
            <person name="Zhang Y."/>
        </authorList>
    </citation>
    <scope>NUCLEOTIDE SEQUENCE [LARGE SCALE GENOMIC DNA]</scope>
    <source>
        <strain evidence="2">AQ028</strain>
        <tissue evidence="2">Male pupae</tissue>
    </source>
</reference>